<evidence type="ECO:0000256" key="9">
    <source>
        <dbReference type="ARBA" id="ARBA00022956"/>
    </source>
</evidence>
<evidence type="ECO:0000256" key="4">
    <source>
        <dbReference type="ARBA" id="ARBA00022494"/>
    </source>
</evidence>
<evidence type="ECO:0000256" key="6">
    <source>
        <dbReference type="ARBA" id="ARBA00022692"/>
    </source>
</evidence>
<evidence type="ECO:0000313" key="18">
    <source>
        <dbReference type="Proteomes" id="UP000275232"/>
    </source>
</evidence>
<dbReference type="Proteomes" id="UP000275232">
    <property type="component" value="Unassembled WGS sequence"/>
</dbReference>
<dbReference type="GO" id="GO:0019684">
    <property type="term" value="P:photosynthesis, light reaction"/>
    <property type="evidence" value="ECO:0007669"/>
    <property type="project" value="InterPro"/>
</dbReference>
<evidence type="ECO:0000256" key="15">
    <source>
        <dbReference type="SAM" id="Phobius"/>
    </source>
</evidence>
<evidence type="ECO:0000256" key="14">
    <source>
        <dbReference type="SAM" id="MobiDB-lite"/>
    </source>
</evidence>
<dbReference type="InterPro" id="IPR002361">
    <property type="entry name" value="Antenna_alpha_CS"/>
</dbReference>
<keyword evidence="7" id="KW-0479">Metal-binding</keyword>
<evidence type="ECO:0000259" key="16">
    <source>
        <dbReference type="Pfam" id="PF00556"/>
    </source>
</evidence>
<dbReference type="EMBL" id="RPFZ01000001">
    <property type="protein sequence ID" value="RPF71757.1"/>
    <property type="molecule type" value="Genomic_DNA"/>
</dbReference>
<dbReference type="GO" id="GO:0019866">
    <property type="term" value="C:organelle inner membrane"/>
    <property type="evidence" value="ECO:0007669"/>
    <property type="project" value="InterPro"/>
</dbReference>
<dbReference type="AlphaFoldDB" id="A0A3N5CSZ9"/>
<proteinExistence type="predicted"/>
<keyword evidence="5" id="KW-0042">Antenna complex</keyword>
<dbReference type="Gene3D" id="4.10.220.20">
    <property type="entry name" value="Light-harvesting complex"/>
    <property type="match status" value="1"/>
</dbReference>
<dbReference type="NCBIfam" id="NF040861">
    <property type="entry name" value="pufA_517_ASD"/>
    <property type="match status" value="1"/>
</dbReference>
<evidence type="ECO:0000256" key="12">
    <source>
        <dbReference type="ARBA" id="ARBA00023136"/>
    </source>
</evidence>
<evidence type="ECO:0000313" key="17">
    <source>
        <dbReference type="EMBL" id="RPF71757.1"/>
    </source>
</evidence>
<organism evidence="17 18">
    <name type="scientific">Aurantiacibacter spongiae</name>
    <dbReference type="NCBI Taxonomy" id="2488860"/>
    <lineage>
        <taxon>Bacteria</taxon>
        <taxon>Pseudomonadati</taxon>
        <taxon>Pseudomonadota</taxon>
        <taxon>Alphaproteobacteria</taxon>
        <taxon>Sphingomonadales</taxon>
        <taxon>Erythrobacteraceae</taxon>
        <taxon>Aurantiacibacter</taxon>
    </lineage>
</organism>
<keyword evidence="10 15" id="KW-1133">Transmembrane helix</keyword>
<feature type="region of interest" description="Disordered" evidence="14">
    <location>
        <begin position="62"/>
        <end position="102"/>
    </location>
</feature>
<dbReference type="Pfam" id="PF00556">
    <property type="entry name" value="LHC"/>
    <property type="match status" value="1"/>
</dbReference>
<keyword evidence="6 15" id="KW-0812">Transmembrane</keyword>
<evidence type="ECO:0000256" key="11">
    <source>
        <dbReference type="ARBA" id="ARBA00022991"/>
    </source>
</evidence>
<feature type="transmembrane region" description="Helical" evidence="15">
    <location>
        <begin position="12"/>
        <end position="32"/>
    </location>
</feature>
<feature type="compositionally biased region" description="Low complexity" evidence="14">
    <location>
        <begin position="67"/>
        <end position="82"/>
    </location>
</feature>
<evidence type="ECO:0000256" key="13">
    <source>
        <dbReference type="ARBA" id="ARBA00023243"/>
    </source>
</evidence>
<dbReference type="SUPFAM" id="SSF56918">
    <property type="entry name" value="Light-harvesting complex subunits"/>
    <property type="match status" value="1"/>
</dbReference>
<dbReference type="InterPro" id="IPR018332">
    <property type="entry name" value="Antenna_alpha"/>
</dbReference>
<dbReference type="OrthoDB" id="8564165at2"/>
<name>A0A3N5CSZ9_9SPHN</name>
<dbReference type="InterPro" id="IPR035889">
    <property type="entry name" value="Light-harvesting_complex"/>
</dbReference>
<evidence type="ECO:0000256" key="10">
    <source>
        <dbReference type="ARBA" id="ARBA00022989"/>
    </source>
</evidence>
<keyword evidence="3" id="KW-1003">Cell membrane</keyword>
<dbReference type="GO" id="GO:0030077">
    <property type="term" value="C:plasma membrane light-harvesting complex"/>
    <property type="evidence" value="ECO:0007669"/>
    <property type="project" value="InterPro"/>
</dbReference>
<keyword evidence="8" id="KW-0460">Magnesium</keyword>
<gene>
    <name evidence="17" type="ORF">EG799_09105</name>
</gene>
<dbReference type="GO" id="GO:0042314">
    <property type="term" value="F:bacteriochlorophyll binding"/>
    <property type="evidence" value="ECO:0007669"/>
    <property type="project" value="UniProtKB-KW"/>
</dbReference>
<keyword evidence="18" id="KW-1185">Reference proteome</keyword>
<keyword evidence="4" id="KW-0148">Chlorophyll</keyword>
<dbReference type="PRINTS" id="PR00673">
    <property type="entry name" value="LIGHTHARVSTA"/>
</dbReference>
<keyword evidence="9" id="KW-0076">Bacteriochlorophyll</keyword>
<keyword evidence="12 15" id="KW-0472">Membrane</keyword>
<protein>
    <submittedName>
        <fullName evidence="17">Light-harvesting protein</fullName>
    </submittedName>
</protein>
<comment type="caution">
    <text evidence="17">The sequence shown here is derived from an EMBL/GenBank/DDBJ whole genome shotgun (WGS) entry which is preliminary data.</text>
</comment>
<evidence type="ECO:0000256" key="7">
    <source>
        <dbReference type="ARBA" id="ARBA00022723"/>
    </source>
</evidence>
<feature type="domain" description="Antenna complex alpha/beta subunit" evidence="16">
    <location>
        <begin position="1"/>
        <end position="41"/>
    </location>
</feature>
<evidence type="ECO:0000256" key="3">
    <source>
        <dbReference type="ARBA" id="ARBA00022475"/>
    </source>
</evidence>
<evidence type="ECO:0000256" key="2">
    <source>
        <dbReference type="ARBA" id="ARBA00004249"/>
    </source>
</evidence>
<dbReference type="GO" id="GO:0046872">
    <property type="term" value="F:metal ion binding"/>
    <property type="evidence" value="ECO:0007669"/>
    <property type="project" value="UniProtKB-KW"/>
</dbReference>
<dbReference type="PROSITE" id="PS00968">
    <property type="entry name" value="ANTENNA_COMP_ALPHA"/>
    <property type="match status" value="1"/>
</dbReference>
<sequence length="102" mass="10973">MMKIWLIFDPRRALIGLFAFLLVLALLIHFILLGTEDYNWLQGSSEIDTTEMLIVPQPVEAAPSTMTPAQPGAPDATTGTTTAPPPAMTPGEPAPQTMPAQQ</sequence>
<accession>A0A3N5CSZ9</accession>
<comment type="subcellular location">
    <subcellularLocation>
        <location evidence="2">Cell inner membrane</location>
        <topology evidence="2">Single-pass type II membrane protein</topology>
    </subcellularLocation>
</comment>
<dbReference type="GO" id="GO:0005886">
    <property type="term" value="C:plasma membrane"/>
    <property type="evidence" value="ECO:0007669"/>
    <property type="project" value="UniProtKB-SubCell"/>
</dbReference>
<evidence type="ECO:0000256" key="8">
    <source>
        <dbReference type="ARBA" id="ARBA00022842"/>
    </source>
</evidence>
<evidence type="ECO:0000256" key="1">
    <source>
        <dbReference type="ARBA" id="ARBA00002455"/>
    </source>
</evidence>
<keyword evidence="13" id="KW-0437">Light-harvesting polypeptide</keyword>
<evidence type="ECO:0000256" key="5">
    <source>
        <dbReference type="ARBA" id="ARBA00022549"/>
    </source>
</evidence>
<dbReference type="InterPro" id="IPR000066">
    <property type="entry name" value="Antenna_a/b"/>
</dbReference>
<keyword evidence="11" id="KW-0157">Chromophore</keyword>
<reference evidence="17 18" key="1">
    <citation type="submission" date="2018-11" db="EMBL/GenBank/DDBJ databases">
        <title>Erythrobacter spongiae sp. nov., isolated from a marine sponge.</title>
        <authorList>
            <person name="Zhuang L."/>
            <person name="Luo L."/>
        </authorList>
    </citation>
    <scope>NUCLEOTIDE SEQUENCE [LARGE SCALE GENOMIC DNA]</scope>
    <source>
        <strain evidence="17 18">HN-E23</strain>
    </source>
</reference>
<comment type="function">
    <text evidence="1">Antenna complexes are light-harvesting systems, which transfer the excitation energy to the reaction centers.</text>
</comment>